<protein>
    <submittedName>
        <fullName evidence="1">Uncharacterized protein</fullName>
    </submittedName>
</protein>
<proteinExistence type="predicted"/>
<dbReference type="EMBL" id="VSRR010012593">
    <property type="protein sequence ID" value="MPC54733.1"/>
    <property type="molecule type" value="Genomic_DNA"/>
</dbReference>
<dbReference type="Proteomes" id="UP000324222">
    <property type="component" value="Unassembled WGS sequence"/>
</dbReference>
<name>A0A5B7GBQ1_PORTR</name>
<accession>A0A5B7GBQ1</accession>
<reference evidence="1 2" key="1">
    <citation type="submission" date="2019-05" db="EMBL/GenBank/DDBJ databases">
        <title>Another draft genome of Portunus trituberculatus and its Hox gene families provides insights of decapod evolution.</title>
        <authorList>
            <person name="Jeong J.-H."/>
            <person name="Song I."/>
            <person name="Kim S."/>
            <person name="Choi T."/>
            <person name="Kim D."/>
            <person name="Ryu S."/>
            <person name="Kim W."/>
        </authorList>
    </citation>
    <scope>NUCLEOTIDE SEQUENCE [LARGE SCALE GENOMIC DNA]</scope>
    <source>
        <tissue evidence="1">Muscle</tissue>
    </source>
</reference>
<gene>
    <name evidence="1" type="ORF">E2C01_048658</name>
</gene>
<dbReference type="AlphaFoldDB" id="A0A5B7GBQ1"/>
<evidence type="ECO:0000313" key="2">
    <source>
        <dbReference type="Proteomes" id="UP000324222"/>
    </source>
</evidence>
<sequence>MNVAAATVSTIASRSGSPCSSVCGVVTRKYTEADLSKEKEEAASLCAASRLFLLIRLTSTPSHAPLKACGLRGMRSSYWSGKEELRRWRQALFITT</sequence>
<organism evidence="1 2">
    <name type="scientific">Portunus trituberculatus</name>
    <name type="common">Swimming crab</name>
    <name type="synonym">Neptunus trituberculatus</name>
    <dbReference type="NCBI Taxonomy" id="210409"/>
    <lineage>
        <taxon>Eukaryota</taxon>
        <taxon>Metazoa</taxon>
        <taxon>Ecdysozoa</taxon>
        <taxon>Arthropoda</taxon>
        <taxon>Crustacea</taxon>
        <taxon>Multicrustacea</taxon>
        <taxon>Malacostraca</taxon>
        <taxon>Eumalacostraca</taxon>
        <taxon>Eucarida</taxon>
        <taxon>Decapoda</taxon>
        <taxon>Pleocyemata</taxon>
        <taxon>Brachyura</taxon>
        <taxon>Eubrachyura</taxon>
        <taxon>Portunoidea</taxon>
        <taxon>Portunidae</taxon>
        <taxon>Portuninae</taxon>
        <taxon>Portunus</taxon>
    </lineage>
</organism>
<keyword evidence="2" id="KW-1185">Reference proteome</keyword>
<evidence type="ECO:0000313" key="1">
    <source>
        <dbReference type="EMBL" id="MPC54733.1"/>
    </source>
</evidence>
<comment type="caution">
    <text evidence="1">The sequence shown here is derived from an EMBL/GenBank/DDBJ whole genome shotgun (WGS) entry which is preliminary data.</text>
</comment>